<accession>A0A917PMC1</accession>
<evidence type="ECO:0000313" key="3">
    <source>
        <dbReference type="EMBL" id="GGJ84168.1"/>
    </source>
</evidence>
<dbReference type="PANTHER" id="PTHR21621">
    <property type="entry name" value="RIBOSOMAL PROTEIN S6 MODIFICATION PROTEIN"/>
    <property type="match status" value="1"/>
</dbReference>
<keyword evidence="4" id="KW-1185">Reference proteome</keyword>
<reference evidence="3" key="1">
    <citation type="journal article" date="2014" name="Int. J. Syst. Evol. Microbiol.">
        <title>Complete genome sequence of Corynebacterium casei LMG S-19264T (=DSM 44701T), isolated from a smear-ripened cheese.</title>
        <authorList>
            <consortium name="US DOE Joint Genome Institute (JGI-PGF)"/>
            <person name="Walter F."/>
            <person name="Albersmeier A."/>
            <person name="Kalinowski J."/>
            <person name="Ruckert C."/>
        </authorList>
    </citation>
    <scope>NUCLEOTIDE SEQUENCE</scope>
    <source>
        <strain evidence="3">JCM 12580</strain>
    </source>
</reference>
<evidence type="ECO:0000313" key="4">
    <source>
        <dbReference type="Proteomes" id="UP000658382"/>
    </source>
</evidence>
<dbReference type="GO" id="GO:0018169">
    <property type="term" value="F:ribosomal S6-glutamic acid ligase activity"/>
    <property type="evidence" value="ECO:0007669"/>
    <property type="project" value="TreeGrafter"/>
</dbReference>
<feature type="domain" description="ATP-grasp" evidence="2">
    <location>
        <begin position="102"/>
        <end position="281"/>
    </location>
</feature>
<dbReference type="InterPro" id="IPR013651">
    <property type="entry name" value="ATP-grasp_RimK-type"/>
</dbReference>
<dbReference type="GO" id="GO:0005524">
    <property type="term" value="F:ATP binding"/>
    <property type="evidence" value="ECO:0007669"/>
    <property type="project" value="UniProtKB-UniRule"/>
</dbReference>
<keyword evidence="1" id="KW-0067">ATP-binding</keyword>
<dbReference type="GO" id="GO:0005737">
    <property type="term" value="C:cytoplasm"/>
    <property type="evidence" value="ECO:0007669"/>
    <property type="project" value="TreeGrafter"/>
</dbReference>
<dbReference type="SUPFAM" id="SSF56059">
    <property type="entry name" value="Glutathione synthetase ATP-binding domain-like"/>
    <property type="match status" value="1"/>
</dbReference>
<dbReference type="AlphaFoldDB" id="A0A917PMC1"/>
<organism evidence="3 4">
    <name type="scientific">Lentibacillus kapialis</name>
    <dbReference type="NCBI Taxonomy" id="340214"/>
    <lineage>
        <taxon>Bacteria</taxon>
        <taxon>Bacillati</taxon>
        <taxon>Bacillota</taxon>
        <taxon>Bacilli</taxon>
        <taxon>Bacillales</taxon>
        <taxon>Bacillaceae</taxon>
        <taxon>Lentibacillus</taxon>
    </lineage>
</organism>
<dbReference type="PANTHER" id="PTHR21621:SF0">
    <property type="entry name" value="BETA-CITRYLGLUTAMATE SYNTHASE B-RELATED"/>
    <property type="match status" value="1"/>
</dbReference>
<dbReference type="RefSeq" id="WP_188631317.1">
    <property type="nucleotide sequence ID" value="NZ_BMNQ01000002.1"/>
</dbReference>
<dbReference type="Gene3D" id="3.30.470.20">
    <property type="entry name" value="ATP-grasp fold, B domain"/>
    <property type="match status" value="1"/>
</dbReference>
<sequence>MNGWLIYNKHDAEHNKTYINWFLEEAHLQNISLRFVLREDLTIGVLDSNRIITLDGETVTLPDFAVVRTIEPLFSRQLESFGVSVYNSAETAAICNDKALTHFHLSKLSIPMADTLFISGKTGLPELPPLTFPFVIKGTYGRGGSEIFLVRNTQEWRKLKEFEPRGDLVVQSATNVQPGKDVRVFVIGSEVIGAVLRENQHDFRANYKLGGTASWYNLKPHEKSLVKQICECFSFGLVGIDFLLDYNGEFVFNEIEDVVGSRTLSAVSDLNILKKYVAYIKSGNSRQS</sequence>
<comment type="caution">
    <text evidence="3">The sequence shown here is derived from an EMBL/GenBank/DDBJ whole genome shotgun (WGS) entry which is preliminary data.</text>
</comment>
<dbReference type="Proteomes" id="UP000658382">
    <property type="component" value="Unassembled WGS sequence"/>
</dbReference>
<dbReference type="InterPro" id="IPR011761">
    <property type="entry name" value="ATP-grasp"/>
</dbReference>
<name>A0A917PMC1_9BACI</name>
<evidence type="ECO:0000256" key="1">
    <source>
        <dbReference type="PROSITE-ProRule" id="PRU00409"/>
    </source>
</evidence>
<reference evidence="3" key="2">
    <citation type="submission" date="2020-09" db="EMBL/GenBank/DDBJ databases">
        <authorList>
            <person name="Sun Q."/>
            <person name="Ohkuma M."/>
        </authorList>
    </citation>
    <scope>NUCLEOTIDE SEQUENCE</scope>
    <source>
        <strain evidence="3">JCM 12580</strain>
    </source>
</reference>
<dbReference type="PROSITE" id="PS50975">
    <property type="entry name" value="ATP_GRASP"/>
    <property type="match status" value="1"/>
</dbReference>
<dbReference type="Gene3D" id="3.40.50.20">
    <property type="match status" value="1"/>
</dbReference>
<gene>
    <name evidence="3" type="ORF">GCM10007063_03340</name>
</gene>
<protein>
    <recommendedName>
        <fullName evidence="2">ATP-grasp domain-containing protein</fullName>
    </recommendedName>
</protein>
<dbReference type="GO" id="GO:0046872">
    <property type="term" value="F:metal ion binding"/>
    <property type="evidence" value="ECO:0007669"/>
    <property type="project" value="InterPro"/>
</dbReference>
<proteinExistence type="predicted"/>
<dbReference type="GO" id="GO:0009432">
    <property type="term" value="P:SOS response"/>
    <property type="evidence" value="ECO:0007669"/>
    <property type="project" value="TreeGrafter"/>
</dbReference>
<dbReference type="EMBL" id="BMNQ01000002">
    <property type="protein sequence ID" value="GGJ84168.1"/>
    <property type="molecule type" value="Genomic_DNA"/>
</dbReference>
<evidence type="ECO:0000259" key="2">
    <source>
        <dbReference type="PROSITE" id="PS50975"/>
    </source>
</evidence>
<keyword evidence="1" id="KW-0547">Nucleotide-binding</keyword>
<dbReference type="Pfam" id="PF08443">
    <property type="entry name" value="RimK"/>
    <property type="match status" value="1"/>
</dbReference>